<dbReference type="InterPro" id="IPR036504">
    <property type="entry name" value="CGI121/TPRKB_sf"/>
</dbReference>
<comment type="function">
    <text evidence="7">Component of the EKC/KEOPS complex that is required for the formation of a threonylcarbamoyl group on adenosine at position 37 (t(6)A37) in tRNAs that read codons beginning with adenine. The complex is probably involved in the transfer of the threonylcarbamoyl moiety of threonylcarbamoyl-AMP (TC-AMP) to the N6 group of A37. CGI121 acts as an allosteric effector that regulates the t(6)A activity of the complex. The EKC/KEOPS complex also promotes both telomere uncapping and telomere elongation. The complex is required for efficient recruitment of transcriptional coactivators. CGI121 is not required for tRNA modification.</text>
</comment>
<name>A0A8H7Q5C4_9FUNG</name>
<dbReference type="Pfam" id="PF08617">
    <property type="entry name" value="CGI-121"/>
    <property type="match status" value="1"/>
</dbReference>
<dbReference type="GO" id="GO:0005634">
    <property type="term" value="C:nucleus"/>
    <property type="evidence" value="ECO:0007669"/>
    <property type="project" value="UniProtKB-SubCell"/>
</dbReference>
<evidence type="ECO:0000256" key="2">
    <source>
        <dbReference type="ARBA" id="ARBA00005546"/>
    </source>
</evidence>
<evidence type="ECO:0000256" key="7">
    <source>
        <dbReference type="ARBA" id="ARBA00025043"/>
    </source>
</evidence>
<comment type="caution">
    <text evidence="9">The sequence shown here is derived from an EMBL/GenBank/DDBJ whole genome shotgun (WGS) entry which is preliminary data.</text>
</comment>
<dbReference type="GO" id="GO:0000408">
    <property type="term" value="C:EKC/KEOPS complex"/>
    <property type="evidence" value="ECO:0007669"/>
    <property type="project" value="TreeGrafter"/>
</dbReference>
<gene>
    <name evidence="9" type="ORF">INT44_002356</name>
</gene>
<dbReference type="OrthoDB" id="329139at2759"/>
<organism evidence="9 10">
    <name type="scientific">Umbelopsis vinacea</name>
    <dbReference type="NCBI Taxonomy" id="44442"/>
    <lineage>
        <taxon>Eukaryota</taxon>
        <taxon>Fungi</taxon>
        <taxon>Fungi incertae sedis</taxon>
        <taxon>Mucoromycota</taxon>
        <taxon>Mucoromycotina</taxon>
        <taxon>Umbelopsidomycetes</taxon>
        <taxon>Umbelopsidales</taxon>
        <taxon>Umbelopsidaceae</taxon>
        <taxon>Umbelopsis</taxon>
    </lineage>
</organism>
<evidence type="ECO:0000256" key="6">
    <source>
        <dbReference type="ARBA" id="ARBA00023242"/>
    </source>
</evidence>
<feature type="non-terminal residue" evidence="9">
    <location>
        <position position="1"/>
    </location>
</feature>
<sequence>MNLERVNWLFNKVVVFHDCWPEQGIQTPLRSGSTAKLKLHLSTVTAVPFSMISSRPSCSSPHVYYSGVMESFQLELHPERGPIYISLFKDVKNAAELRQRLLDQDASLAWALVNASLVVNTFQILLAINKAIHKEVTGKLKTHKINSEIVYDFSSTNNISQSLRRYGVSDDSTALIAIAIGGNPVDIEKAMQADIHGELAPLSSIPEFSDIKLIRKVIMDTIGYYDIMPLLNTFLLQYYQLNDNNISDNIDELMPLIAGAMALKEI</sequence>
<evidence type="ECO:0000313" key="9">
    <source>
        <dbReference type="EMBL" id="KAG2185563.1"/>
    </source>
</evidence>
<dbReference type="GO" id="GO:0005829">
    <property type="term" value="C:cytosol"/>
    <property type="evidence" value="ECO:0007669"/>
    <property type="project" value="TreeGrafter"/>
</dbReference>
<comment type="similarity">
    <text evidence="2 8">Belongs to the CGI121/TPRKB family.</text>
</comment>
<evidence type="ECO:0000256" key="4">
    <source>
        <dbReference type="ARBA" id="ARBA00016009"/>
    </source>
</evidence>
<keyword evidence="10" id="KW-1185">Reference proteome</keyword>
<evidence type="ECO:0000256" key="8">
    <source>
        <dbReference type="RuleBase" id="RU004398"/>
    </source>
</evidence>
<dbReference type="InterPro" id="IPR013926">
    <property type="entry name" value="CGI121/TPRKB"/>
</dbReference>
<accession>A0A8H7Q5C4</accession>
<dbReference type="SUPFAM" id="SSF143870">
    <property type="entry name" value="PF0523-like"/>
    <property type="match status" value="1"/>
</dbReference>
<protein>
    <recommendedName>
        <fullName evidence="4">EKC/KEOPS complex subunit CGI121</fullName>
    </recommendedName>
    <alternativeName>
        <fullName evidence="3">EKC/KEOPS complex subunit cgi121</fullName>
    </alternativeName>
</protein>
<evidence type="ECO:0000313" key="10">
    <source>
        <dbReference type="Proteomes" id="UP000612746"/>
    </source>
</evidence>
<dbReference type="GO" id="GO:0002949">
    <property type="term" value="P:tRNA threonylcarbamoyladenosine modification"/>
    <property type="evidence" value="ECO:0007669"/>
    <property type="project" value="TreeGrafter"/>
</dbReference>
<keyword evidence="6 8" id="KW-0539">Nucleus</keyword>
<dbReference type="AlphaFoldDB" id="A0A8H7Q5C4"/>
<proteinExistence type="inferred from homology"/>
<reference evidence="9" key="1">
    <citation type="submission" date="2020-12" db="EMBL/GenBank/DDBJ databases">
        <title>Metabolic potential, ecology and presence of endohyphal bacteria is reflected in genomic diversity of Mucoromycotina.</title>
        <authorList>
            <person name="Muszewska A."/>
            <person name="Okrasinska A."/>
            <person name="Steczkiewicz K."/>
            <person name="Drgas O."/>
            <person name="Orlowska M."/>
            <person name="Perlinska-Lenart U."/>
            <person name="Aleksandrzak-Piekarczyk T."/>
            <person name="Szatraj K."/>
            <person name="Zielenkiewicz U."/>
            <person name="Pilsyk S."/>
            <person name="Malc E."/>
            <person name="Mieczkowski P."/>
            <person name="Kruszewska J.S."/>
            <person name="Biernat P."/>
            <person name="Pawlowska J."/>
        </authorList>
    </citation>
    <scope>NUCLEOTIDE SEQUENCE</scope>
    <source>
        <strain evidence="9">WA0000051536</strain>
    </source>
</reference>
<dbReference type="EMBL" id="JAEPRA010000005">
    <property type="protein sequence ID" value="KAG2185563.1"/>
    <property type="molecule type" value="Genomic_DNA"/>
</dbReference>
<comment type="subcellular location">
    <subcellularLocation>
        <location evidence="1">Nucleus</location>
    </subcellularLocation>
</comment>
<evidence type="ECO:0000256" key="5">
    <source>
        <dbReference type="ARBA" id="ARBA00022694"/>
    </source>
</evidence>
<dbReference type="Proteomes" id="UP000612746">
    <property type="component" value="Unassembled WGS sequence"/>
</dbReference>
<evidence type="ECO:0000256" key="1">
    <source>
        <dbReference type="ARBA" id="ARBA00004123"/>
    </source>
</evidence>
<dbReference type="PANTHER" id="PTHR15840:SF10">
    <property type="entry name" value="EKC_KEOPS COMPLEX SUBUNIT TPRKB"/>
    <property type="match status" value="1"/>
</dbReference>
<dbReference type="PANTHER" id="PTHR15840">
    <property type="entry name" value="CGI-121 FAMILY MEMBER"/>
    <property type="match status" value="1"/>
</dbReference>
<dbReference type="Gene3D" id="3.30.2380.10">
    <property type="entry name" value="CGI121/TPRKB"/>
    <property type="match status" value="1"/>
</dbReference>
<evidence type="ECO:0000256" key="3">
    <source>
        <dbReference type="ARBA" id="ARBA00015316"/>
    </source>
</evidence>
<keyword evidence="5" id="KW-0819">tRNA processing</keyword>